<dbReference type="AlphaFoldDB" id="A0AAW2VYL1"/>
<reference evidence="1" key="2">
    <citation type="journal article" date="2024" name="Plant">
        <title>Genomic evolution and insights into agronomic trait innovations of Sesamum species.</title>
        <authorList>
            <person name="Miao H."/>
            <person name="Wang L."/>
            <person name="Qu L."/>
            <person name="Liu H."/>
            <person name="Sun Y."/>
            <person name="Le M."/>
            <person name="Wang Q."/>
            <person name="Wei S."/>
            <person name="Zheng Y."/>
            <person name="Lin W."/>
            <person name="Duan Y."/>
            <person name="Cao H."/>
            <person name="Xiong S."/>
            <person name="Wang X."/>
            <person name="Wei L."/>
            <person name="Li C."/>
            <person name="Ma Q."/>
            <person name="Ju M."/>
            <person name="Zhao R."/>
            <person name="Li G."/>
            <person name="Mu C."/>
            <person name="Tian Q."/>
            <person name="Mei H."/>
            <person name="Zhang T."/>
            <person name="Gao T."/>
            <person name="Zhang H."/>
        </authorList>
    </citation>
    <scope>NUCLEOTIDE SEQUENCE</scope>
    <source>
        <strain evidence="1">G02</strain>
    </source>
</reference>
<organism evidence="1">
    <name type="scientific">Sesamum radiatum</name>
    <name type="common">Black benniseed</name>
    <dbReference type="NCBI Taxonomy" id="300843"/>
    <lineage>
        <taxon>Eukaryota</taxon>
        <taxon>Viridiplantae</taxon>
        <taxon>Streptophyta</taxon>
        <taxon>Embryophyta</taxon>
        <taxon>Tracheophyta</taxon>
        <taxon>Spermatophyta</taxon>
        <taxon>Magnoliopsida</taxon>
        <taxon>eudicotyledons</taxon>
        <taxon>Gunneridae</taxon>
        <taxon>Pentapetalae</taxon>
        <taxon>asterids</taxon>
        <taxon>lamiids</taxon>
        <taxon>Lamiales</taxon>
        <taxon>Pedaliaceae</taxon>
        <taxon>Sesamum</taxon>
    </lineage>
</organism>
<gene>
    <name evidence="1" type="ORF">Sradi_0173100</name>
</gene>
<sequence>MGGRLATVHGIGPYGYGSNVYRLRLWSRAWNWASILIMGPSIYAYYLRPYCADLLDIRTSYPILATTVATASPSTTHLQMLDTSVMY</sequence>
<comment type="caution">
    <text evidence="1">The sequence shown here is derived from an EMBL/GenBank/DDBJ whole genome shotgun (WGS) entry which is preliminary data.</text>
</comment>
<dbReference type="EMBL" id="JACGWJ010000002">
    <property type="protein sequence ID" value="KAL0434652.1"/>
    <property type="molecule type" value="Genomic_DNA"/>
</dbReference>
<name>A0AAW2VYL1_SESRA</name>
<proteinExistence type="predicted"/>
<evidence type="ECO:0000313" key="1">
    <source>
        <dbReference type="EMBL" id="KAL0434652.1"/>
    </source>
</evidence>
<protein>
    <submittedName>
        <fullName evidence="1">Uncharacterized protein</fullName>
    </submittedName>
</protein>
<reference evidence="1" key="1">
    <citation type="submission" date="2020-06" db="EMBL/GenBank/DDBJ databases">
        <authorList>
            <person name="Li T."/>
            <person name="Hu X."/>
            <person name="Zhang T."/>
            <person name="Song X."/>
            <person name="Zhang H."/>
            <person name="Dai N."/>
            <person name="Sheng W."/>
            <person name="Hou X."/>
            <person name="Wei L."/>
        </authorList>
    </citation>
    <scope>NUCLEOTIDE SEQUENCE</scope>
    <source>
        <strain evidence="1">G02</strain>
        <tissue evidence="1">Leaf</tissue>
    </source>
</reference>
<accession>A0AAW2VYL1</accession>